<dbReference type="AlphaFoldDB" id="A0A644Z9D2"/>
<comment type="similarity">
    <text evidence="2">Belongs to the transketolase family.</text>
</comment>
<comment type="cofactor">
    <cofactor evidence="1">
        <name>thiamine diphosphate</name>
        <dbReference type="ChEBI" id="CHEBI:58937"/>
    </cofactor>
</comment>
<dbReference type="InterPro" id="IPR005474">
    <property type="entry name" value="Transketolase_N"/>
</dbReference>
<gene>
    <name evidence="7" type="primary">cbbT_15</name>
    <name evidence="7" type="ORF">SDC9_84117</name>
</gene>
<dbReference type="GO" id="GO:0004802">
    <property type="term" value="F:transketolase activity"/>
    <property type="evidence" value="ECO:0007669"/>
    <property type="project" value="UniProtKB-EC"/>
</dbReference>
<evidence type="ECO:0000256" key="5">
    <source>
        <dbReference type="ARBA" id="ARBA00023052"/>
    </source>
</evidence>
<protein>
    <submittedName>
        <fullName evidence="7">Transketolase 2</fullName>
        <ecNumber evidence="7">2.2.1.1</ecNumber>
    </submittedName>
</protein>
<dbReference type="EC" id="2.2.1.1" evidence="7"/>
<dbReference type="Pfam" id="PF00456">
    <property type="entry name" value="Transketolase_N"/>
    <property type="match status" value="1"/>
</dbReference>
<feature type="domain" description="Transketolase N-terminal" evidence="6">
    <location>
        <begin position="14"/>
        <end position="272"/>
    </location>
</feature>
<evidence type="ECO:0000256" key="4">
    <source>
        <dbReference type="ARBA" id="ARBA00022723"/>
    </source>
</evidence>
<comment type="caution">
    <text evidence="7">The sequence shown here is derived from an EMBL/GenBank/DDBJ whole genome shotgun (WGS) entry which is preliminary data.</text>
</comment>
<name>A0A644Z9D2_9ZZZZ</name>
<evidence type="ECO:0000313" key="7">
    <source>
        <dbReference type="EMBL" id="MPM37500.1"/>
    </source>
</evidence>
<dbReference type="CDD" id="cd02012">
    <property type="entry name" value="TPP_TK"/>
    <property type="match status" value="1"/>
</dbReference>
<dbReference type="InterPro" id="IPR029061">
    <property type="entry name" value="THDP-binding"/>
</dbReference>
<keyword evidence="3 7" id="KW-0808">Transferase</keyword>
<dbReference type="PANTHER" id="PTHR47514">
    <property type="entry name" value="TRANSKETOLASE N-TERMINAL SECTION-RELATED"/>
    <property type="match status" value="1"/>
</dbReference>
<evidence type="ECO:0000259" key="6">
    <source>
        <dbReference type="Pfam" id="PF00456"/>
    </source>
</evidence>
<proteinExistence type="inferred from homology"/>
<evidence type="ECO:0000256" key="3">
    <source>
        <dbReference type="ARBA" id="ARBA00022679"/>
    </source>
</evidence>
<dbReference type="Gene3D" id="3.40.50.970">
    <property type="match status" value="1"/>
</dbReference>
<evidence type="ECO:0000256" key="2">
    <source>
        <dbReference type="ARBA" id="ARBA00007131"/>
    </source>
</evidence>
<reference evidence="7" key="1">
    <citation type="submission" date="2019-08" db="EMBL/GenBank/DDBJ databases">
        <authorList>
            <person name="Kucharzyk K."/>
            <person name="Murdoch R.W."/>
            <person name="Higgins S."/>
            <person name="Loffler F."/>
        </authorList>
    </citation>
    <scope>NUCLEOTIDE SEQUENCE</scope>
</reference>
<keyword evidence="5" id="KW-0786">Thiamine pyrophosphate</keyword>
<dbReference type="EMBL" id="VSSQ01007970">
    <property type="protein sequence ID" value="MPM37500.1"/>
    <property type="molecule type" value="Genomic_DNA"/>
</dbReference>
<dbReference type="SUPFAM" id="SSF52518">
    <property type="entry name" value="Thiamin diphosphate-binding fold (THDP-binding)"/>
    <property type="match status" value="1"/>
</dbReference>
<keyword evidence="4" id="KW-0479">Metal-binding</keyword>
<dbReference type="GO" id="GO:0046872">
    <property type="term" value="F:metal ion binding"/>
    <property type="evidence" value="ECO:0007669"/>
    <property type="project" value="UniProtKB-KW"/>
</dbReference>
<evidence type="ECO:0000256" key="1">
    <source>
        <dbReference type="ARBA" id="ARBA00001964"/>
    </source>
</evidence>
<dbReference type="PANTHER" id="PTHR47514:SF1">
    <property type="entry name" value="TRANSKETOLASE N-TERMINAL SECTION-RELATED"/>
    <property type="match status" value="1"/>
</dbReference>
<accession>A0A644Z9D2</accession>
<sequence>MEKSLESLKGITRNIRKDIIKMLTESGSGHPGGSLSAVEIMTTLYFNEMNVDPKNPKDPDRDRFVLSKGHAAPVLYSVLAEKGYFNKEELMGLRKIGAMLQGHPNMTYIPGVDMSTGSLGQGISAAVGMALAGKLDKKDYRVYVLLGDGELEEGQVWEASMSAAHYKLDNLTAFVDYNGLQIDGDVEEVMNPNPIADKFVAFGWNVIYLEDGHDLVGIKNAIEEGKKVKDKPTMIVCKTIKGKGVSFMENEAGWHGSTPNKEQCEQALSEIGGEA</sequence>
<organism evidence="7">
    <name type="scientific">bioreactor metagenome</name>
    <dbReference type="NCBI Taxonomy" id="1076179"/>
    <lineage>
        <taxon>unclassified sequences</taxon>
        <taxon>metagenomes</taxon>
        <taxon>ecological metagenomes</taxon>
    </lineage>
</organism>
<dbReference type="InterPro" id="IPR049557">
    <property type="entry name" value="Transketolase_CS"/>
</dbReference>
<dbReference type="PROSITE" id="PS00801">
    <property type="entry name" value="TRANSKETOLASE_1"/>
    <property type="match status" value="1"/>
</dbReference>